<dbReference type="SUPFAM" id="SSF53223">
    <property type="entry name" value="Aminoacid dehydrogenase-like, N-terminal domain"/>
    <property type="match status" value="1"/>
</dbReference>
<evidence type="ECO:0000256" key="3">
    <source>
        <dbReference type="ARBA" id="ARBA00023027"/>
    </source>
</evidence>
<dbReference type="Proteomes" id="UP000199051">
    <property type="component" value="Unassembled WGS sequence"/>
</dbReference>
<dbReference type="InterPro" id="IPR006097">
    <property type="entry name" value="Glu/Leu/Phe/Val/Trp_DH_dimer"/>
</dbReference>
<name>A0A1H9KRF6_9PSEU</name>
<organism evidence="8 9">
    <name type="scientific">Actinokineospora terrae</name>
    <dbReference type="NCBI Taxonomy" id="155974"/>
    <lineage>
        <taxon>Bacteria</taxon>
        <taxon>Bacillati</taxon>
        <taxon>Actinomycetota</taxon>
        <taxon>Actinomycetes</taxon>
        <taxon>Pseudonocardiales</taxon>
        <taxon>Pseudonocardiaceae</taxon>
        <taxon>Actinokineospora</taxon>
    </lineage>
</organism>
<evidence type="ECO:0000256" key="4">
    <source>
        <dbReference type="PIRSR" id="PIRSR000188-1"/>
    </source>
</evidence>
<gene>
    <name evidence="8" type="ORF">SAMN04487818_101294</name>
</gene>
<evidence type="ECO:0000256" key="2">
    <source>
        <dbReference type="ARBA" id="ARBA00023002"/>
    </source>
</evidence>
<dbReference type="InterPro" id="IPR016211">
    <property type="entry name" value="Glu/Phe/Leu/Val/Trp_DH_bac/arc"/>
</dbReference>
<comment type="similarity">
    <text evidence="1 6">Belongs to the Glu/Leu/Phe/Val dehydrogenases family.</text>
</comment>
<keyword evidence="2 6" id="KW-0560">Oxidoreductase</keyword>
<dbReference type="Pfam" id="PF02812">
    <property type="entry name" value="ELFV_dehydrog_N"/>
    <property type="match status" value="1"/>
</dbReference>
<dbReference type="Pfam" id="PF00208">
    <property type="entry name" value="ELFV_dehydrog"/>
    <property type="match status" value="1"/>
</dbReference>
<evidence type="ECO:0000256" key="1">
    <source>
        <dbReference type="ARBA" id="ARBA00006382"/>
    </source>
</evidence>
<feature type="binding site" evidence="5">
    <location>
        <begin position="167"/>
        <end position="172"/>
    </location>
    <ligand>
        <name>NAD(+)</name>
        <dbReference type="ChEBI" id="CHEBI:57540"/>
    </ligand>
</feature>
<dbReference type="InterPro" id="IPR006096">
    <property type="entry name" value="Glu/Leu/Phe/Val/Trp_DH_C"/>
</dbReference>
<dbReference type="SUPFAM" id="SSF51735">
    <property type="entry name" value="NAD(P)-binding Rossmann-fold domains"/>
    <property type="match status" value="1"/>
</dbReference>
<dbReference type="Gene3D" id="3.40.50.720">
    <property type="entry name" value="NAD(P)-binding Rossmann-like Domain"/>
    <property type="match status" value="1"/>
</dbReference>
<accession>A0A1H9KRF6</accession>
<dbReference type="GO" id="GO:0000166">
    <property type="term" value="F:nucleotide binding"/>
    <property type="evidence" value="ECO:0007669"/>
    <property type="project" value="UniProtKB-KW"/>
</dbReference>
<dbReference type="PANTHER" id="PTHR42722:SF1">
    <property type="entry name" value="VALINE DEHYDROGENASE"/>
    <property type="match status" value="1"/>
</dbReference>
<dbReference type="InterPro" id="IPR046346">
    <property type="entry name" value="Aminoacid_DH-like_N_sf"/>
</dbReference>
<proteinExistence type="inferred from homology"/>
<dbReference type="PIRSF" id="PIRSF000188">
    <property type="entry name" value="Phe_leu_dh"/>
    <property type="match status" value="1"/>
</dbReference>
<dbReference type="InterPro" id="IPR006095">
    <property type="entry name" value="Glu/Leu/Phe/Val/Trp_DH"/>
</dbReference>
<dbReference type="RefSeq" id="WP_092774552.1">
    <property type="nucleotide sequence ID" value="NZ_FOGI01000001.1"/>
</dbReference>
<keyword evidence="9" id="KW-1185">Reference proteome</keyword>
<dbReference type="SMART" id="SM00839">
    <property type="entry name" value="ELFV_dehydrog"/>
    <property type="match status" value="1"/>
</dbReference>
<evidence type="ECO:0000313" key="9">
    <source>
        <dbReference type="Proteomes" id="UP000199051"/>
    </source>
</evidence>
<feature type="active site" description="Proton donor/acceptor" evidence="4">
    <location>
        <position position="73"/>
    </location>
</feature>
<dbReference type="GO" id="GO:0016639">
    <property type="term" value="F:oxidoreductase activity, acting on the CH-NH2 group of donors, NAD or NADP as acceptor"/>
    <property type="evidence" value="ECO:0007669"/>
    <property type="project" value="InterPro"/>
</dbReference>
<evidence type="ECO:0000256" key="6">
    <source>
        <dbReference type="RuleBase" id="RU004417"/>
    </source>
</evidence>
<dbReference type="InterPro" id="IPR036291">
    <property type="entry name" value="NAD(P)-bd_dom_sf"/>
</dbReference>
<dbReference type="PRINTS" id="PR00082">
    <property type="entry name" value="GLFDHDRGNASE"/>
</dbReference>
<evidence type="ECO:0000256" key="5">
    <source>
        <dbReference type="PIRSR" id="PIRSR000188-2"/>
    </source>
</evidence>
<dbReference type="Gene3D" id="3.40.50.10860">
    <property type="entry name" value="Leucine Dehydrogenase, chain A, domain 1"/>
    <property type="match status" value="1"/>
</dbReference>
<evidence type="ECO:0000313" key="8">
    <source>
        <dbReference type="EMBL" id="SER01692.1"/>
    </source>
</evidence>
<sequence length="331" mass="34129">MDAQHSELVVRRGARSGLPTMVAVHSTARGPAIGGCRLKHYPDLNAAIADVLRLSRAMTAKCAAAGVPFGGGKSVIALPPGTRLDPDLRRAAILDHADLIADFDGDYRAGPDIGTGPADMLEFPHAFCAPESAGGSGSSSEPTAIGVRAALRAATGSVAGKQVVLVGLGSVGAYLAESLIRDGAEVTITDIDAEKHLPATRLGAKWVAPEQALTVPADVLIPAAIGGLIDHDTEIAADLVVGPANNQLVTDDVADTLADKGITWIPDFVASAGGIIYTIAREVDRLPHDAALAEVDRIADTVRTILDTGATPLDAAKTLVARRMTEPGHHR</sequence>
<reference evidence="9" key="1">
    <citation type="submission" date="2016-10" db="EMBL/GenBank/DDBJ databases">
        <authorList>
            <person name="Varghese N."/>
            <person name="Submissions S."/>
        </authorList>
    </citation>
    <scope>NUCLEOTIDE SEQUENCE [LARGE SCALE GENOMIC DNA]</scope>
    <source>
        <strain evidence="9">DSM 44260</strain>
    </source>
</reference>
<protein>
    <submittedName>
        <fullName evidence="8">Leucine dehydrogenase</fullName>
    </submittedName>
</protein>
<dbReference type="GO" id="GO:0006520">
    <property type="term" value="P:amino acid metabolic process"/>
    <property type="evidence" value="ECO:0007669"/>
    <property type="project" value="InterPro"/>
</dbReference>
<keyword evidence="3 5" id="KW-0520">NAD</keyword>
<keyword evidence="5" id="KW-0547">Nucleotide-binding</keyword>
<feature type="domain" description="Glutamate/phenylalanine/leucine/valine/L-tryptophan dehydrogenase C-terminal" evidence="7">
    <location>
        <begin position="135"/>
        <end position="328"/>
    </location>
</feature>
<evidence type="ECO:0000259" key="7">
    <source>
        <dbReference type="SMART" id="SM00839"/>
    </source>
</evidence>
<dbReference type="STRING" id="155974.SAMN04487818_101294"/>
<dbReference type="EMBL" id="FOGI01000001">
    <property type="protein sequence ID" value="SER01692.1"/>
    <property type="molecule type" value="Genomic_DNA"/>
</dbReference>
<dbReference type="PANTHER" id="PTHR42722">
    <property type="entry name" value="LEUCINE DEHYDROGENASE"/>
    <property type="match status" value="1"/>
</dbReference>
<dbReference type="AlphaFoldDB" id="A0A1H9KRF6"/>